<name>A0ABR8WF12_9BACL</name>
<accession>A0ABR8WF12</accession>
<dbReference type="SUPFAM" id="SSF89360">
    <property type="entry name" value="HesB-like domain"/>
    <property type="match status" value="1"/>
</dbReference>
<comment type="similarity">
    <text evidence="1">Belongs to the HesB/IscA family.</text>
</comment>
<evidence type="ECO:0000313" key="2">
    <source>
        <dbReference type="EMBL" id="MBD8015617.1"/>
    </source>
</evidence>
<dbReference type="Proteomes" id="UP000658980">
    <property type="component" value="Unassembled WGS sequence"/>
</dbReference>
<gene>
    <name evidence="2" type="ORF">H9630_12385</name>
</gene>
<dbReference type="EMBL" id="JACSPU010000004">
    <property type="protein sequence ID" value="MBD8015617.1"/>
    <property type="molecule type" value="Genomic_DNA"/>
</dbReference>
<organism evidence="2 3">
    <name type="scientific">Planococcus wigleyi</name>
    <dbReference type="NCBI Taxonomy" id="2762216"/>
    <lineage>
        <taxon>Bacteria</taxon>
        <taxon>Bacillati</taxon>
        <taxon>Bacillota</taxon>
        <taxon>Bacilli</taxon>
        <taxon>Bacillales</taxon>
        <taxon>Caryophanaceae</taxon>
        <taxon>Planococcus</taxon>
    </lineage>
</organism>
<keyword evidence="3" id="KW-1185">Reference proteome</keyword>
<dbReference type="RefSeq" id="WP_191715795.1">
    <property type="nucleotide sequence ID" value="NZ_JACSPU010000004.1"/>
</dbReference>
<proteinExistence type="inferred from homology"/>
<protein>
    <submittedName>
        <fullName evidence="2">HesB/YadR/YfhF family protein</fullName>
    </submittedName>
</protein>
<reference evidence="2 3" key="1">
    <citation type="submission" date="2020-08" db="EMBL/GenBank/DDBJ databases">
        <title>A Genomic Blueprint of the Chicken Gut Microbiome.</title>
        <authorList>
            <person name="Gilroy R."/>
            <person name="Ravi A."/>
            <person name="Getino M."/>
            <person name="Pursley I."/>
            <person name="Horton D.L."/>
            <person name="Alikhan N.-F."/>
            <person name="Baker D."/>
            <person name="Gharbi K."/>
            <person name="Hall N."/>
            <person name="Watson M."/>
            <person name="Adriaenssens E.M."/>
            <person name="Foster-Nyarko E."/>
            <person name="Jarju S."/>
            <person name="Secka A."/>
            <person name="Antonio M."/>
            <person name="Oren A."/>
            <person name="Chaudhuri R."/>
            <person name="La Ragione R.M."/>
            <person name="Hildebrand F."/>
            <person name="Pallen M.J."/>
        </authorList>
    </citation>
    <scope>NUCLEOTIDE SEQUENCE [LARGE SCALE GENOMIC DNA]</scope>
    <source>
        <strain evidence="2 3">Sa1BUA13</strain>
    </source>
</reference>
<evidence type="ECO:0000256" key="1">
    <source>
        <dbReference type="ARBA" id="ARBA00006718"/>
    </source>
</evidence>
<dbReference type="PIRSF" id="PIRSF034852">
    <property type="entry name" value="UCP034852"/>
    <property type="match status" value="1"/>
</dbReference>
<dbReference type="InterPro" id="IPR008326">
    <property type="entry name" value="PdhI-like"/>
</dbReference>
<evidence type="ECO:0000313" key="3">
    <source>
        <dbReference type="Proteomes" id="UP000658980"/>
    </source>
</evidence>
<comment type="caution">
    <text evidence="2">The sequence shown here is derived from an EMBL/GenBank/DDBJ whole genome shotgun (WGS) entry which is preliminary data.</text>
</comment>
<dbReference type="InterPro" id="IPR035903">
    <property type="entry name" value="HesB-like_dom_sf"/>
</dbReference>
<sequence length="99" mass="11490">MQIKISDDAFNWFKEEMEVSPGESVRFFVRYGGASKLQPGFSLGVTKDQPHEMAVQVEEDQVTYFIEQSDVWYFDGHDLQVTVNDDLHELDYSYSKQNA</sequence>